<keyword evidence="3" id="KW-0050">Antiport</keyword>
<feature type="transmembrane region" description="Helical" evidence="10">
    <location>
        <begin position="415"/>
        <end position="435"/>
    </location>
</feature>
<feature type="transmembrane region" description="Helical" evidence="10">
    <location>
        <begin position="167"/>
        <end position="186"/>
    </location>
</feature>
<feature type="transmembrane region" description="Helical" evidence="10">
    <location>
        <begin position="135"/>
        <end position="155"/>
    </location>
</feature>
<name>A0A7V6CMZ4_UNCW3</name>
<evidence type="ECO:0000256" key="6">
    <source>
        <dbReference type="ARBA" id="ARBA00022989"/>
    </source>
</evidence>
<keyword evidence="4" id="KW-1003">Cell membrane</keyword>
<evidence type="ECO:0000313" key="11">
    <source>
        <dbReference type="EMBL" id="HHR48668.1"/>
    </source>
</evidence>
<evidence type="ECO:0000256" key="3">
    <source>
        <dbReference type="ARBA" id="ARBA00022449"/>
    </source>
</evidence>
<dbReference type="PANTHER" id="PTHR43298:SF4">
    <property type="entry name" value="DRUG_SODIUM ANTIPORTER"/>
    <property type="match status" value="1"/>
</dbReference>
<dbReference type="NCBIfam" id="TIGR00797">
    <property type="entry name" value="matE"/>
    <property type="match status" value="1"/>
</dbReference>
<evidence type="ECO:0000256" key="1">
    <source>
        <dbReference type="ARBA" id="ARBA00004651"/>
    </source>
</evidence>
<dbReference type="Pfam" id="PF01554">
    <property type="entry name" value="MatE"/>
    <property type="match status" value="2"/>
</dbReference>
<gene>
    <name evidence="11" type="ORF">ENV79_03385</name>
</gene>
<evidence type="ECO:0000256" key="4">
    <source>
        <dbReference type="ARBA" id="ARBA00022475"/>
    </source>
</evidence>
<protein>
    <recommendedName>
        <fullName evidence="9">Multidrug-efflux transporter</fullName>
    </recommendedName>
</protein>
<keyword evidence="2" id="KW-0813">Transport</keyword>
<reference evidence="11" key="1">
    <citation type="journal article" date="2020" name="mSystems">
        <title>Genome- and Community-Level Interaction Insights into Carbon Utilization and Element Cycling Functions of Hydrothermarchaeota in Hydrothermal Sediment.</title>
        <authorList>
            <person name="Zhou Z."/>
            <person name="Liu Y."/>
            <person name="Xu W."/>
            <person name="Pan J."/>
            <person name="Luo Z.H."/>
            <person name="Li M."/>
        </authorList>
    </citation>
    <scope>NUCLEOTIDE SEQUENCE [LARGE SCALE GENOMIC DNA]</scope>
    <source>
        <strain evidence="11">SpSt-791</strain>
    </source>
</reference>
<feature type="transmembrane region" description="Helical" evidence="10">
    <location>
        <begin position="58"/>
        <end position="80"/>
    </location>
</feature>
<evidence type="ECO:0000256" key="2">
    <source>
        <dbReference type="ARBA" id="ARBA00022448"/>
    </source>
</evidence>
<feature type="transmembrane region" description="Helical" evidence="10">
    <location>
        <begin position="317"/>
        <end position="335"/>
    </location>
</feature>
<feature type="transmembrane region" description="Helical" evidence="10">
    <location>
        <begin position="387"/>
        <end position="409"/>
    </location>
</feature>
<evidence type="ECO:0000256" key="7">
    <source>
        <dbReference type="ARBA" id="ARBA00023065"/>
    </source>
</evidence>
<feature type="transmembrane region" description="Helical" evidence="10">
    <location>
        <begin position="284"/>
        <end position="305"/>
    </location>
</feature>
<evidence type="ECO:0000256" key="9">
    <source>
        <dbReference type="ARBA" id="ARBA00031636"/>
    </source>
</evidence>
<feature type="transmembrane region" description="Helical" evidence="10">
    <location>
        <begin position="355"/>
        <end position="375"/>
    </location>
</feature>
<dbReference type="PANTHER" id="PTHR43298">
    <property type="entry name" value="MULTIDRUG RESISTANCE PROTEIN NORM-RELATED"/>
    <property type="match status" value="1"/>
</dbReference>
<keyword evidence="8 10" id="KW-0472">Membrane</keyword>
<keyword evidence="6 10" id="KW-1133">Transmembrane helix</keyword>
<feature type="transmembrane region" description="Helical" evidence="10">
    <location>
        <begin position="92"/>
        <end position="115"/>
    </location>
</feature>
<dbReference type="CDD" id="cd13137">
    <property type="entry name" value="MATE_NorM_like"/>
    <property type="match status" value="1"/>
</dbReference>
<feature type="transmembrane region" description="Helical" evidence="10">
    <location>
        <begin position="16"/>
        <end position="38"/>
    </location>
</feature>
<dbReference type="InterPro" id="IPR048279">
    <property type="entry name" value="MdtK-like"/>
</dbReference>
<proteinExistence type="predicted"/>
<dbReference type="EMBL" id="DTHS01000022">
    <property type="protein sequence ID" value="HHR48668.1"/>
    <property type="molecule type" value="Genomic_DNA"/>
</dbReference>
<comment type="caution">
    <text evidence="11">The sequence shown here is derived from an EMBL/GenBank/DDBJ whole genome shotgun (WGS) entry which is preliminary data.</text>
</comment>
<comment type="subcellular location">
    <subcellularLocation>
        <location evidence="1">Cell membrane</location>
        <topology evidence="1">Multi-pass membrane protein</topology>
    </subcellularLocation>
</comment>
<feature type="transmembrane region" description="Helical" evidence="10">
    <location>
        <begin position="249"/>
        <end position="272"/>
    </location>
</feature>
<dbReference type="AlphaFoldDB" id="A0A7V6CMZ4"/>
<dbReference type="GO" id="GO:0005886">
    <property type="term" value="C:plasma membrane"/>
    <property type="evidence" value="ECO:0007669"/>
    <property type="project" value="UniProtKB-SubCell"/>
</dbReference>
<evidence type="ECO:0000256" key="8">
    <source>
        <dbReference type="ARBA" id="ARBA00023136"/>
    </source>
</evidence>
<keyword evidence="7" id="KW-0406">Ion transport</keyword>
<evidence type="ECO:0000256" key="10">
    <source>
        <dbReference type="SAM" id="Phobius"/>
    </source>
</evidence>
<keyword evidence="5 10" id="KW-0812">Transmembrane</keyword>
<dbReference type="GO" id="GO:0015297">
    <property type="term" value="F:antiporter activity"/>
    <property type="evidence" value="ECO:0007669"/>
    <property type="project" value="UniProtKB-KW"/>
</dbReference>
<dbReference type="PIRSF" id="PIRSF006603">
    <property type="entry name" value="DinF"/>
    <property type="match status" value="1"/>
</dbReference>
<dbReference type="GO" id="GO:0042910">
    <property type="term" value="F:xenobiotic transmembrane transporter activity"/>
    <property type="evidence" value="ECO:0007669"/>
    <property type="project" value="InterPro"/>
</dbReference>
<dbReference type="InterPro" id="IPR002528">
    <property type="entry name" value="MATE_fam"/>
</dbReference>
<evidence type="ECO:0000256" key="5">
    <source>
        <dbReference type="ARBA" id="ARBA00022692"/>
    </source>
</evidence>
<feature type="transmembrane region" description="Helical" evidence="10">
    <location>
        <begin position="198"/>
        <end position="217"/>
    </location>
</feature>
<accession>A0A7V6CMZ4</accession>
<organism evidence="11">
    <name type="scientific">candidate division WOR-3 bacterium</name>
    <dbReference type="NCBI Taxonomy" id="2052148"/>
    <lineage>
        <taxon>Bacteria</taxon>
        <taxon>Bacteria division WOR-3</taxon>
    </lineage>
</organism>
<dbReference type="GO" id="GO:0006811">
    <property type="term" value="P:monoatomic ion transport"/>
    <property type="evidence" value="ECO:0007669"/>
    <property type="project" value="UniProtKB-KW"/>
</dbReference>
<sequence>MIDLVENLAANSKKTIFTLVYPVILENIFQTVVLFLNMVMLSHLGTEELAAAGLANTIIMAIINIFLGFQIGATSLIAQAVGAKDFQKAKELVNFVIFFAFIFGLLITFLLFPLKQKLMVLMGAEKAVAIKGEEYLTFIILFILFRLVFLINNGILRGYGDTKTPMLISLTFQTLTVLLNYLLIFGRLFFPPLGIKGASLGTGIGALTASLLSLFIIKRRIKEKVKKIINLFYLKEFIRISFPAASEQFLLNLGFLTFMRIVSSLGTISLAAHQIAVRIESLSFMPGSAFGIVATTLAGQALGAQRKDLLNLAFKKTALYSLLIMSLIALSFFFFPHFYVALFNPEREVRNYAKLLVRIATFEQPQLAFYFVFAGTLRGMGDTLSPMLCALFSTFFIRVGLIYLLAITLKLGIIGVWYGTVFDWTIRALILFFFYKRNLNKLNQKIFV</sequence>
<dbReference type="InterPro" id="IPR050222">
    <property type="entry name" value="MATE_MdtK"/>
</dbReference>